<feature type="compositionally biased region" description="Basic and acidic residues" evidence="1">
    <location>
        <begin position="196"/>
        <end position="207"/>
    </location>
</feature>
<dbReference type="Proteomes" id="UP000031036">
    <property type="component" value="Unassembled WGS sequence"/>
</dbReference>
<dbReference type="STRING" id="6265.A0A0B2VNR3"/>
<dbReference type="SMART" id="SM00228">
    <property type="entry name" value="PDZ"/>
    <property type="match status" value="2"/>
</dbReference>
<proteinExistence type="predicted"/>
<dbReference type="AlphaFoldDB" id="A0A0B2VNR3"/>
<evidence type="ECO:0000313" key="4">
    <source>
        <dbReference type="Proteomes" id="UP000031036"/>
    </source>
</evidence>
<sequence length="303" mass="33708">MGTRMQCSFELLTESGIIGAVTDDKLTIVTTSPGSAAHGILLPGDTIVKINDIKVCSQAHLASLLLSSGPALRFVVLRDTDSEHQHSEDSKKAEVHHDENKANPSEWVVGGYRFKEVTICFNGKTERKLGLRIKDYCRMVIVSHTDPNSVSAELFKEGDTIVEIEGQKIRNKDDARSLLLSSLKKNGKATLKVVRAESEEAQKHASDRLLSSRSDRSANQPSVPMKSDVIEIAQRERNRLLKRESPNPLRGILSHHTSPSPLRAAIDSRHQSMYIGKEDNDEKNLRKVRSKEDLPFGELFPLL</sequence>
<accession>A0A0B2VNR3</accession>
<dbReference type="OrthoDB" id="10582858at2759"/>
<evidence type="ECO:0000313" key="3">
    <source>
        <dbReference type="EMBL" id="KHN85156.1"/>
    </source>
</evidence>
<dbReference type="PANTHER" id="PTHR31327">
    <property type="entry name" value="SPERM MEIOSIS PDZ DOMAIN CONTAINING PROTEINS-RELATED"/>
    <property type="match status" value="1"/>
</dbReference>
<dbReference type="Gene3D" id="2.30.42.10">
    <property type="match status" value="2"/>
</dbReference>
<reference evidence="3 4" key="1">
    <citation type="submission" date="2014-11" db="EMBL/GenBank/DDBJ databases">
        <title>Genetic blueprint of the zoonotic pathogen Toxocara canis.</title>
        <authorList>
            <person name="Zhu X.-Q."/>
            <person name="Korhonen P.K."/>
            <person name="Cai H."/>
            <person name="Young N.D."/>
            <person name="Nejsum P."/>
            <person name="von Samson-Himmelstjerna G."/>
            <person name="Boag P.R."/>
            <person name="Tan P."/>
            <person name="Li Q."/>
            <person name="Min J."/>
            <person name="Yang Y."/>
            <person name="Wang X."/>
            <person name="Fang X."/>
            <person name="Hall R.S."/>
            <person name="Hofmann A."/>
            <person name="Sternberg P.W."/>
            <person name="Jex A.R."/>
            <person name="Gasser R.B."/>
        </authorList>
    </citation>
    <scope>NUCLEOTIDE SEQUENCE [LARGE SCALE GENOMIC DNA]</scope>
    <source>
        <strain evidence="3">PN_DK_2014</strain>
    </source>
</reference>
<feature type="compositionally biased region" description="Basic and acidic residues" evidence="1">
    <location>
        <begin position="233"/>
        <end position="245"/>
    </location>
</feature>
<gene>
    <name evidence="3" type="ORF">Tcan_04264</name>
</gene>
<feature type="region of interest" description="Disordered" evidence="1">
    <location>
        <begin position="196"/>
        <end position="266"/>
    </location>
</feature>
<dbReference type="InterPro" id="IPR040264">
    <property type="entry name" value="T15H9.4-like"/>
</dbReference>
<dbReference type="SUPFAM" id="SSF50156">
    <property type="entry name" value="PDZ domain-like"/>
    <property type="match status" value="2"/>
</dbReference>
<protein>
    <recommendedName>
        <fullName evidence="2">PDZ domain-containing protein</fullName>
    </recommendedName>
</protein>
<dbReference type="PROSITE" id="PS50106">
    <property type="entry name" value="PDZ"/>
    <property type="match status" value="1"/>
</dbReference>
<feature type="domain" description="PDZ" evidence="2">
    <location>
        <begin position="14"/>
        <end position="80"/>
    </location>
</feature>
<evidence type="ECO:0000256" key="1">
    <source>
        <dbReference type="SAM" id="MobiDB-lite"/>
    </source>
</evidence>
<name>A0A0B2VNR3_TOXCA</name>
<organism evidence="3 4">
    <name type="scientific">Toxocara canis</name>
    <name type="common">Canine roundworm</name>
    <dbReference type="NCBI Taxonomy" id="6265"/>
    <lineage>
        <taxon>Eukaryota</taxon>
        <taxon>Metazoa</taxon>
        <taxon>Ecdysozoa</taxon>
        <taxon>Nematoda</taxon>
        <taxon>Chromadorea</taxon>
        <taxon>Rhabditida</taxon>
        <taxon>Spirurina</taxon>
        <taxon>Ascaridomorpha</taxon>
        <taxon>Ascaridoidea</taxon>
        <taxon>Toxocaridae</taxon>
        <taxon>Toxocara</taxon>
    </lineage>
</organism>
<dbReference type="InterPro" id="IPR001478">
    <property type="entry name" value="PDZ"/>
</dbReference>
<dbReference type="InterPro" id="IPR036034">
    <property type="entry name" value="PDZ_sf"/>
</dbReference>
<dbReference type="EMBL" id="JPKZ01000852">
    <property type="protein sequence ID" value="KHN85156.1"/>
    <property type="molecule type" value="Genomic_DNA"/>
</dbReference>
<evidence type="ECO:0000259" key="2">
    <source>
        <dbReference type="PROSITE" id="PS50106"/>
    </source>
</evidence>
<comment type="caution">
    <text evidence="3">The sequence shown here is derived from an EMBL/GenBank/DDBJ whole genome shotgun (WGS) entry which is preliminary data.</text>
</comment>
<keyword evidence="4" id="KW-1185">Reference proteome</keyword>